<keyword evidence="2" id="KW-0732">Signal</keyword>
<feature type="region of interest" description="Disordered" evidence="1">
    <location>
        <begin position="32"/>
        <end position="105"/>
    </location>
</feature>
<evidence type="ECO:0000313" key="3">
    <source>
        <dbReference type="EMBL" id="SEL46838.1"/>
    </source>
</evidence>
<evidence type="ECO:0000256" key="2">
    <source>
        <dbReference type="SAM" id="SignalP"/>
    </source>
</evidence>
<evidence type="ECO:0000313" key="4">
    <source>
        <dbReference type="Proteomes" id="UP000199120"/>
    </source>
</evidence>
<keyword evidence="4" id="KW-1185">Reference proteome</keyword>
<accession>A0A1H7QGG9</accession>
<evidence type="ECO:0000256" key="1">
    <source>
        <dbReference type="SAM" id="MobiDB-lite"/>
    </source>
</evidence>
<feature type="compositionally biased region" description="Low complexity" evidence="1">
    <location>
        <begin position="68"/>
        <end position="89"/>
    </location>
</feature>
<reference evidence="4" key="1">
    <citation type="submission" date="2016-10" db="EMBL/GenBank/DDBJ databases">
        <authorList>
            <person name="Varghese N."/>
            <person name="Submissions S."/>
        </authorList>
    </citation>
    <scope>NUCLEOTIDE SEQUENCE [LARGE SCALE GENOMIC DNA]</scope>
    <source>
        <strain evidence="4">LMG 26416</strain>
    </source>
</reference>
<dbReference type="EMBL" id="FOAJ01000008">
    <property type="protein sequence ID" value="SEL46838.1"/>
    <property type="molecule type" value="Genomic_DNA"/>
</dbReference>
<proteinExistence type="predicted"/>
<feature type="chain" id="PRO_5030029178" evidence="2">
    <location>
        <begin position="20"/>
        <end position="126"/>
    </location>
</feature>
<feature type="compositionally biased region" description="Basic residues" evidence="1">
    <location>
        <begin position="44"/>
        <end position="56"/>
    </location>
</feature>
<gene>
    <name evidence="3" type="ORF">SAMN05192542_10889</name>
</gene>
<dbReference type="AlphaFoldDB" id="A0A1H7QGG9"/>
<feature type="signal peptide" evidence="2">
    <location>
        <begin position="1"/>
        <end position="19"/>
    </location>
</feature>
<organism evidence="3 4">
    <name type="scientific">Paraburkholderia caballeronis</name>
    <dbReference type="NCBI Taxonomy" id="416943"/>
    <lineage>
        <taxon>Bacteria</taxon>
        <taxon>Pseudomonadati</taxon>
        <taxon>Pseudomonadota</taxon>
        <taxon>Betaproteobacteria</taxon>
        <taxon>Burkholderiales</taxon>
        <taxon>Burkholderiaceae</taxon>
        <taxon>Paraburkholderia</taxon>
    </lineage>
</organism>
<dbReference type="Proteomes" id="UP000199120">
    <property type="component" value="Unassembled WGS sequence"/>
</dbReference>
<sequence length="126" mass="13199">MRIIMTGAMLCALASSAFAAEHYVEVWNPPEARIDSARPSAPGKRSHAKKGAKRRIAAADHLAPRKVAGPAERASAALPAAPAKPAMTPQTDRHPALTPKVGPDGRVLQVGYRLPASRASAGIRLP</sequence>
<dbReference type="RefSeq" id="WP_244283890.1">
    <property type="nucleotide sequence ID" value="NZ_FNSR01000002.1"/>
</dbReference>
<protein>
    <submittedName>
        <fullName evidence="3">Uncharacterized protein</fullName>
    </submittedName>
</protein>
<name>A0A1H7QGG9_9BURK</name>